<accession>A0A3N6NXH1</accession>
<comment type="caution">
    <text evidence="1">The sequence shown here is derived from an EMBL/GenBank/DDBJ whole genome shotgun (WGS) entry which is preliminary data.</text>
</comment>
<dbReference type="InterPro" id="IPR011990">
    <property type="entry name" value="TPR-like_helical_dom_sf"/>
</dbReference>
<keyword evidence="2" id="KW-1185">Reference proteome</keyword>
<evidence type="ECO:0000313" key="1">
    <source>
        <dbReference type="EMBL" id="RQH55391.1"/>
    </source>
</evidence>
<gene>
    <name evidence="1" type="ORF">D5R40_02280</name>
</gene>
<evidence type="ECO:0000313" key="2">
    <source>
        <dbReference type="Proteomes" id="UP000269154"/>
    </source>
</evidence>
<dbReference type="Proteomes" id="UP000269154">
    <property type="component" value="Unassembled WGS sequence"/>
</dbReference>
<proteinExistence type="predicted"/>
<dbReference type="AlphaFoldDB" id="A0A3N6NXH1"/>
<organism evidence="1 2">
    <name type="scientific">Okeania hirsuta</name>
    <dbReference type="NCBI Taxonomy" id="1458930"/>
    <lineage>
        <taxon>Bacteria</taxon>
        <taxon>Bacillati</taxon>
        <taxon>Cyanobacteriota</taxon>
        <taxon>Cyanophyceae</taxon>
        <taxon>Oscillatoriophycideae</taxon>
        <taxon>Oscillatoriales</taxon>
        <taxon>Microcoleaceae</taxon>
        <taxon>Okeania</taxon>
    </lineage>
</organism>
<dbReference type="Gene3D" id="1.25.40.10">
    <property type="entry name" value="Tetratricopeptide repeat domain"/>
    <property type="match status" value="1"/>
</dbReference>
<sequence length="77" mass="8428">MFACEKAVELSPNDGGILDSRGLARVLTGDYQGAISDFQVFVDLVEDGEEKAKRQSWISALKKGENPITSEVLENLK</sequence>
<reference evidence="1 2" key="1">
    <citation type="journal article" date="2018" name="ACS Chem. Biol.">
        <title>Ketoreductase domain dysfunction expands chemodiversity: malyngamide biosynthesis in the cyanobacterium Okeania hirsuta.</title>
        <authorList>
            <person name="Moss N.A."/>
            <person name="Leao T."/>
            <person name="Rankin M."/>
            <person name="McCullough T.M."/>
            <person name="Qu P."/>
            <person name="Korobeynikov A."/>
            <person name="Smith J.L."/>
            <person name="Gerwick L."/>
            <person name="Gerwick W.H."/>
        </authorList>
    </citation>
    <scope>NUCLEOTIDE SEQUENCE [LARGE SCALE GENOMIC DNA]</scope>
    <source>
        <strain evidence="1 2">PAB10Feb10-1</strain>
    </source>
</reference>
<name>A0A3N6NXH1_9CYAN</name>
<dbReference type="SUPFAM" id="SSF48452">
    <property type="entry name" value="TPR-like"/>
    <property type="match status" value="1"/>
</dbReference>
<dbReference type="EMBL" id="RCBY01000007">
    <property type="protein sequence ID" value="RQH55391.1"/>
    <property type="molecule type" value="Genomic_DNA"/>
</dbReference>
<dbReference type="RefSeq" id="WP_124143619.1">
    <property type="nucleotide sequence ID" value="NZ_CAWOKI010000354.1"/>
</dbReference>
<dbReference type="OrthoDB" id="462132at2"/>
<protein>
    <submittedName>
        <fullName evidence="1">Uncharacterized protein</fullName>
    </submittedName>
</protein>